<comment type="caution">
    <text evidence="1">The sequence shown here is derived from an EMBL/GenBank/DDBJ whole genome shotgun (WGS) entry which is preliminary data.</text>
</comment>
<gene>
    <name evidence="1" type="ORF">AVEN_137830_1</name>
</gene>
<accession>A0A4Y2JA87</accession>
<proteinExistence type="predicted"/>
<reference evidence="1 2" key="1">
    <citation type="journal article" date="2019" name="Sci. Rep.">
        <title>Orb-weaving spider Araneus ventricosus genome elucidates the spidroin gene catalogue.</title>
        <authorList>
            <person name="Kono N."/>
            <person name="Nakamura H."/>
            <person name="Ohtoshi R."/>
            <person name="Moran D.A.P."/>
            <person name="Shinohara A."/>
            <person name="Yoshida Y."/>
            <person name="Fujiwara M."/>
            <person name="Mori M."/>
            <person name="Tomita M."/>
            <person name="Arakawa K."/>
        </authorList>
    </citation>
    <scope>NUCLEOTIDE SEQUENCE [LARGE SCALE GENOMIC DNA]</scope>
</reference>
<dbReference type="OrthoDB" id="5584247at2759"/>
<sequence length="89" mass="9611">MGSVLMGIALSPDLNFIENVCGKFTNLVYQNSSDSGSEQSLPISSINTLLAMDGKQPGASKAKSADSQEMRIDMFQFKPEALWQRPLAG</sequence>
<keyword evidence="2" id="KW-1185">Reference proteome</keyword>
<protein>
    <submittedName>
        <fullName evidence="1">Uncharacterized protein</fullName>
    </submittedName>
</protein>
<dbReference type="Proteomes" id="UP000499080">
    <property type="component" value="Unassembled WGS sequence"/>
</dbReference>
<evidence type="ECO:0000313" key="2">
    <source>
        <dbReference type="Proteomes" id="UP000499080"/>
    </source>
</evidence>
<evidence type="ECO:0000313" key="1">
    <source>
        <dbReference type="EMBL" id="GBM86248.1"/>
    </source>
</evidence>
<name>A0A4Y2JA87_ARAVE</name>
<dbReference type="EMBL" id="BGPR01109539">
    <property type="protein sequence ID" value="GBM86248.1"/>
    <property type="molecule type" value="Genomic_DNA"/>
</dbReference>
<dbReference type="AlphaFoldDB" id="A0A4Y2JA87"/>
<organism evidence="1 2">
    <name type="scientific">Araneus ventricosus</name>
    <name type="common">Orbweaver spider</name>
    <name type="synonym">Epeira ventricosa</name>
    <dbReference type="NCBI Taxonomy" id="182803"/>
    <lineage>
        <taxon>Eukaryota</taxon>
        <taxon>Metazoa</taxon>
        <taxon>Ecdysozoa</taxon>
        <taxon>Arthropoda</taxon>
        <taxon>Chelicerata</taxon>
        <taxon>Arachnida</taxon>
        <taxon>Araneae</taxon>
        <taxon>Araneomorphae</taxon>
        <taxon>Entelegynae</taxon>
        <taxon>Araneoidea</taxon>
        <taxon>Araneidae</taxon>
        <taxon>Araneus</taxon>
    </lineage>
</organism>